<evidence type="ECO:0000259" key="1">
    <source>
        <dbReference type="Pfam" id="PF04326"/>
    </source>
</evidence>
<dbReference type="Gene3D" id="3.30.950.30">
    <property type="entry name" value="Schlafen, AAA domain"/>
    <property type="match status" value="1"/>
</dbReference>
<evidence type="ECO:0000313" key="2">
    <source>
        <dbReference type="EMBL" id="AFM02852.1"/>
    </source>
</evidence>
<dbReference type="PANTHER" id="PTHR30595">
    <property type="entry name" value="GLPR-RELATED TRANSCRIPTIONAL REPRESSOR"/>
    <property type="match status" value="1"/>
</dbReference>
<organism evidence="2 3">
    <name type="scientific">Bernardetia litoralis (strain ATCC 23117 / DSM 6794 / NBRC 15988 / NCIMB 1366 / Fx l1 / Sio-4)</name>
    <name type="common">Flexibacter litoralis</name>
    <dbReference type="NCBI Taxonomy" id="880071"/>
    <lineage>
        <taxon>Bacteria</taxon>
        <taxon>Pseudomonadati</taxon>
        <taxon>Bacteroidota</taxon>
        <taxon>Cytophagia</taxon>
        <taxon>Cytophagales</taxon>
        <taxon>Bernardetiaceae</taxon>
        <taxon>Bernardetia</taxon>
    </lineage>
</organism>
<dbReference type="InterPro" id="IPR007421">
    <property type="entry name" value="Schlafen_AlbA_2_dom"/>
</dbReference>
<accession>I4AFW7</accession>
<dbReference type="eggNOG" id="COG2865">
    <property type="taxonomic scope" value="Bacteria"/>
</dbReference>
<dbReference type="EMBL" id="CP003345">
    <property type="protein sequence ID" value="AFM02852.1"/>
    <property type="molecule type" value="Genomic_DNA"/>
</dbReference>
<dbReference type="PANTHER" id="PTHR30595:SF6">
    <property type="entry name" value="SCHLAFEN ALBA-2 DOMAIN-CONTAINING PROTEIN"/>
    <property type="match status" value="1"/>
</dbReference>
<dbReference type="InterPro" id="IPR038461">
    <property type="entry name" value="Schlafen_AlbA_2_dom_sf"/>
</dbReference>
<dbReference type="Pfam" id="PF04326">
    <property type="entry name" value="SLFN_AlbA_2"/>
    <property type="match status" value="1"/>
</dbReference>
<protein>
    <submittedName>
        <fullName evidence="2">Putative transcriptional regulator with HTH domain</fullName>
    </submittedName>
</protein>
<sequence>MRYKDLKKLVAEGEGLHIEFKRKVYYPQKILREVVAFVNTDGGKLCIGVSDNGLIPGLKYPDEAIYMMEKAMEDFCKPAVTYTIYRVPIPYTNGCEVVVFDFEPHPQRPIYLLYKKNTRVGKAYVRIADKSAQASTEMRKIMKARANEKDVLLQYGQHERTLLQYLGSHKRINLEEYAKLVDISEKEASTILVNMTLANIIEVKPQEGGYDFFVHGRVGFKA</sequence>
<proteinExistence type="predicted"/>
<dbReference type="AlphaFoldDB" id="I4AFW7"/>
<dbReference type="STRING" id="880071.Fleli_0372"/>
<feature type="domain" description="Schlafen AlbA-2" evidence="1">
    <location>
        <begin position="14"/>
        <end position="134"/>
    </location>
</feature>
<dbReference type="KEGG" id="fli:Fleli_0372"/>
<dbReference type="OrthoDB" id="9810282at2"/>
<evidence type="ECO:0000313" key="3">
    <source>
        <dbReference type="Proteomes" id="UP000006054"/>
    </source>
</evidence>
<name>I4AFW7_BERLS</name>
<gene>
    <name evidence="2" type="ordered locus">Fleli_0372</name>
</gene>
<dbReference type="HOGENOM" id="CLU_109319_0_0_10"/>
<reference evidence="3" key="1">
    <citation type="submission" date="2012-06" db="EMBL/GenBank/DDBJ databases">
        <title>The complete genome of Flexibacter litoralis DSM 6794.</title>
        <authorList>
            <person name="Lucas S."/>
            <person name="Copeland A."/>
            <person name="Lapidus A."/>
            <person name="Glavina del Rio T."/>
            <person name="Dalin E."/>
            <person name="Tice H."/>
            <person name="Bruce D."/>
            <person name="Goodwin L."/>
            <person name="Pitluck S."/>
            <person name="Peters L."/>
            <person name="Ovchinnikova G."/>
            <person name="Lu M."/>
            <person name="Kyrpides N."/>
            <person name="Mavromatis K."/>
            <person name="Ivanova N."/>
            <person name="Brettin T."/>
            <person name="Detter J.C."/>
            <person name="Han C."/>
            <person name="Larimer F."/>
            <person name="Land M."/>
            <person name="Hauser L."/>
            <person name="Markowitz V."/>
            <person name="Cheng J.-F."/>
            <person name="Hugenholtz P."/>
            <person name="Woyke T."/>
            <person name="Wu D."/>
            <person name="Spring S."/>
            <person name="Lang E."/>
            <person name="Kopitz M."/>
            <person name="Brambilla E."/>
            <person name="Klenk H.-P."/>
            <person name="Eisen J.A."/>
        </authorList>
    </citation>
    <scope>NUCLEOTIDE SEQUENCE [LARGE SCALE GENOMIC DNA]</scope>
    <source>
        <strain evidence="3">ATCC 23117 / DSM 6794 / NBRC 15988 / NCIMB 1366 / Sio-4</strain>
    </source>
</reference>
<keyword evidence="3" id="KW-1185">Reference proteome</keyword>
<dbReference type="RefSeq" id="WP_014796314.1">
    <property type="nucleotide sequence ID" value="NC_018018.1"/>
</dbReference>
<dbReference type="Proteomes" id="UP000006054">
    <property type="component" value="Chromosome"/>
</dbReference>